<name>D3T419_THEIA</name>
<dbReference type="InterPro" id="IPR029058">
    <property type="entry name" value="AB_hydrolase_fold"/>
</dbReference>
<gene>
    <name evidence="1" type="ordered locus">Thit_1725</name>
</gene>
<sequence length="347" mass="39486">MSQKWTVKDELRPLYSLKKLYDTSIRSMGFELDDPSGFEQWRVQLKGKVIKLLGDFPERVPLEPQVLECKEFDNYIREKVVFHSAPYIDVPAYILLPKGIQGKVPGVVALHGHGYGKNDLVGLWEDGTERSIPDGYQGDFALEIVRRGMAVIVPDQIGFGERREMEDIERGYDANSCRKLAFWAHMLGKTAVGMRVWDVMRSIDYLATLPQVDQDRIGCMGISGGGTTTLFAAALDERIKAAVISGYLNTFKDSIMSIYHCECNYIPGILKYAEMYDIASMIAPRPLLIENGTKDMLFPIEAANAAYEHVKRAYKLLKAEDKLDRDVFEGRHRISGRKAYDWLERWL</sequence>
<dbReference type="Gene3D" id="3.40.50.1820">
    <property type="entry name" value="alpha/beta hydrolase"/>
    <property type="match status" value="1"/>
</dbReference>
<dbReference type="eggNOG" id="COG0412">
    <property type="taxonomic scope" value="Bacteria"/>
</dbReference>
<dbReference type="PANTHER" id="PTHR22946:SF8">
    <property type="entry name" value="ACETYL XYLAN ESTERASE DOMAIN-CONTAINING PROTEIN"/>
    <property type="match status" value="1"/>
</dbReference>
<dbReference type="SUPFAM" id="SSF53474">
    <property type="entry name" value="alpha/beta-Hydrolases"/>
    <property type="match status" value="1"/>
</dbReference>
<dbReference type="InterPro" id="IPR050261">
    <property type="entry name" value="FrsA_esterase"/>
</dbReference>
<dbReference type="HOGENOM" id="CLU_056134_1_0_9"/>
<dbReference type="RefSeq" id="WP_012995691.1">
    <property type="nucleotide sequence ID" value="NC_013921.1"/>
</dbReference>
<dbReference type="ESTHER" id="theia-d3t419">
    <property type="family name" value="Abhydrolase_7"/>
</dbReference>
<protein>
    <submittedName>
        <fullName evidence="1">Acetyl xylan esterase</fullName>
    </submittedName>
</protein>
<dbReference type="AlphaFoldDB" id="D3T419"/>
<dbReference type="Proteomes" id="UP000001552">
    <property type="component" value="Chromosome"/>
</dbReference>
<dbReference type="PANTHER" id="PTHR22946">
    <property type="entry name" value="DIENELACTONE HYDROLASE DOMAIN-CONTAINING PROTEIN-RELATED"/>
    <property type="match status" value="1"/>
</dbReference>
<reference evidence="1" key="1">
    <citation type="submission" date="2010-02" db="EMBL/GenBank/DDBJ databases">
        <title>Complete sequence of Thermoanaerobacter italicus Ab9.</title>
        <authorList>
            <consortium name="US DOE Joint Genome Institute"/>
            <person name="Lucas S."/>
            <person name="Copeland A."/>
            <person name="Lapidus A."/>
            <person name="Cheng J.-F."/>
            <person name="Bruce D."/>
            <person name="Goodwin L."/>
            <person name="Pitluck S."/>
            <person name="Chertkov O."/>
            <person name="Detter J.C."/>
            <person name="Han C."/>
            <person name="Tapia R."/>
            <person name="Land M."/>
            <person name="Hauser L."/>
            <person name="Kyrpides N."/>
            <person name="Mikhailova N."/>
            <person name="Hemme C.L."/>
            <person name="Woyke T."/>
        </authorList>
    </citation>
    <scope>NUCLEOTIDE SEQUENCE [LARGE SCALE GENOMIC DNA]</scope>
    <source>
        <strain evidence="1">Ab9</strain>
    </source>
</reference>
<keyword evidence="2" id="KW-1185">Reference proteome</keyword>
<dbReference type="EMBL" id="CP001936">
    <property type="protein sequence ID" value="ADD02971.1"/>
    <property type="molecule type" value="Genomic_DNA"/>
</dbReference>
<dbReference type="InterPro" id="IPR025890">
    <property type="entry name" value="Abhydrolase_bac"/>
</dbReference>
<dbReference type="Pfam" id="PF12715">
    <property type="entry name" value="Abhydrolase_7"/>
    <property type="match status" value="1"/>
</dbReference>
<organism evidence="1 2">
    <name type="scientific">Thermoanaerobacter italicus (strain DSM 9252 / Ab9)</name>
    <dbReference type="NCBI Taxonomy" id="580331"/>
    <lineage>
        <taxon>Bacteria</taxon>
        <taxon>Bacillati</taxon>
        <taxon>Bacillota</taxon>
        <taxon>Clostridia</taxon>
        <taxon>Thermoanaerobacterales</taxon>
        <taxon>Thermoanaerobacteraceae</taxon>
        <taxon>Thermoanaerobacter</taxon>
    </lineage>
</organism>
<accession>D3T419</accession>
<dbReference type="KEGG" id="tit:Thit_1725"/>
<proteinExistence type="predicted"/>
<evidence type="ECO:0000313" key="2">
    <source>
        <dbReference type="Proteomes" id="UP000001552"/>
    </source>
</evidence>
<evidence type="ECO:0000313" key="1">
    <source>
        <dbReference type="EMBL" id="ADD02971.1"/>
    </source>
</evidence>